<organism evidence="1">
    <name type="scientific">Brassica napus</name>
    <name type="common">Rape</name>
    <dbReference type="NCBI Taxonomy" id="3708"/>
    <lineage>
        <taxon>Eukaryota</taxon>
        <taxon>Viridiplantae</taxon>
        <taxon>Streptophyta</taxon>
        <taxon>Embryophyta</taxon>
        <taxon>Tracheophyta</taxon>
        <taxon>Spermatophyta</taxon>
        <taxon>Magnoliopsida</taxon>
        <taxon>eudicotyledons</taxon>
        <taxon>Gunneridae</taxon>
        <taxon>Pentapetalae</taxon>
        <taxon>rosids</taxon>
        <taxon>malvids</taxon>
        <taxon>Brassicales</taxon>
        <taxon>Brassicaceae</taxon>
        <taxon>Brassiceae</taxon>
        <taxon>Brassica</taxon>
    </lineage>
</organism>
<sequence length="65" mass="7575">MRDSLLIKRDSKWTWSPDSSLNLVSLATISSQEAQRCFLQARCSVPTRDRRSYASRKIERSKGYH</sequence>
<gene>
    <name evidence="1" type="ORF">DARMORV10_C08P16690.1</name>
</gene>
<dbReference type="AlphaFoldDB" id="A0A816UCZ1"/>
<evidence type="ECO:0000313" key="1">
    <source>
        <dbReference type="EMBL" id="CAF2108827.1"/>
    </source>
</evidence>
<dbReference type="EMBL" id="HG994372">
    <property type="protein sequence ID" value="CAF2108827.1"/>
    <property type="molecule type" value="Genomic_DNA"/>
</dbReference>
<accession>A0A816UCZ1</accession>
<dbReference type="Proteomes" id="UP001295469">
    <property type="component" value="Chromosome C08"/>
</dbReference>
<reference evidence="1" key="1">
    <citation type="submission" date="2021-01" db="EMBL/GenBank/DDBJ databases">
        <authorList>
            <consortium name="Genoscope - CEA"/>
            <person name="William W."/>
        </authorList>
    </citation>
    <scope>NUCLEOTIDE SEQUENCE</scope>
</reference>
<protein>
    <submittedName>
        <fullName evidence="1">(rape) hypothetical protein</fullName>
    </submittedName>
</protein>
<name>A0A816UCZ1_BRANA</name>
<proteinExistence type="predicted"/>